<protein>
    <submittedName>
        <fullName evidence="1">Uncharacterized protein</fullName>
    </submittedName>
</protein>
<evidence type="ECO:0000313" key="2">
    <source>
        <dbReference type="Proteomes" id="UP001410648"/>
    </source>
</evidence>
<name>A0ABN1ALS8_9LACT</name>
<comment type="caution">
    <text evidence="1">The sequence shown here is derived from an EMBL/GenBank/DDBJ whole genome shotgun (WGS) entry which is preliminary data.</text>
</comment>
<dbReference type="EMBL" id="BAAADA010000058">
    <property type="protein sequence ID" value="GAA0479705.1"/>
    <property type="molecule type" value="Genomic_DNA"/>
</dbReference>
<dbReference type="RefSeq" id="WP_346024202.1">
    <property type="nucleotide sequence ID" value="NZ_BAAADA010000058.1"/>
</dbReference>
<dbReference type="Proteomes" id="UP001410648">
    <property type="component" value="Unassembled WGS sequence"/>
</dbReference>
<reference evidence="1 2" key="1">
    <citation type="journal article" date="2019" name="Int. J. Syst. Evol. Microbiol.">
        <title>The Global Catalogue of Microorganisms (GCM) 10K type strain sequencing project: providing services to taxonomists for standard genome sequencing and annotation.</title>
        <authorList>
            <consortium name="The Broad Institute Genomics Platform"/>
            <consortium name="The Broad Institute Genome Sequencing Center for Infectious Disease"/>
            <person name="Wu L."/>
            <person name="Ma J."/>
        </authorList>
    </citation>
    <scope>NUCLEOTIDE SEQUENCE [LARGE SCALE GENOMIC DNA]</scope>
    <source>
        <strain evidence="1 2">JCM 14232</strain>
    </source>
</reference>
<accession>A0ABN1ALS8</accession>
<proteinExistence type="predicted"/>
<keyword evidence="2" id="KW-1185">Reference proteome</keyword>
<evidence type="ECO:0000313" key="1">
    <source>
        <dbReference type="EMBL" id="GAA0479705.1"/>
    </source>
</evidence>
<organism evidence="1 2">
    <name type="scientific">Alkalibacterium indicireducens</name>
    <dbReference type="NCBI Taxonomy" id="398758"/>
    <lineage>
        <taxon>Bacteria</taxon>
        <taxon>Bacillati</taxon>
        <taxon>Bacillota</taxon>
        <taxon>Bacilli</taxon>
        <taxon>Lactobacillales</taxon>
        <taxon>Carnobacteriaceae</taxon>
        <taxon>Alkalibacterium</taxon>
    </lineage>
</organism>
<sequence>MDHFLINHIDGCEVSSVTFYETSSEGIDEYTVDEDMVDYFNVSVSEDFSNLEDVLAYPQRFVYWHIDMTRQPFSSISEDSHSAELVFTNGDSDTFYITESEFQVEDRCYTL</sequence>
<gene>
    <name evidence="1" type="ORF">GCM10008936_07210</name>
</gene>